<dbReference type="RefSeq" id="WP_311661061.1">
    <property type="nucleotide sequence ID" value="NZ_JAVRHT010000001.1"/>
</dbReference>
<comment type="caution">
    <text evidence="13">The sequence shown here is derived from an EMBL/GenBank/DDBJ whole genome shotgun (WGS) entry which is preliminary data.</text>
</comment>
<dbReference type="PANTHER" id="PTHR30069">
    <property type="entry name" value="TONB-DEPENDENT OUTER MEMBRANE RECEPTOR"/>
    <property type="match status" value="1"/>
</dbReference>
<comment type="subcellular location">
    <subcellularLocation>
        <location evidence="1 8">Cell outer membrane</location>
        <topology evidence="1 8">Multi-pass membrane protein</topology>
    </subcellularLocation>
</comment>
<feature type="domain" description="TonB-dependent receptor-like beta-barrel" evidence="11">
    <location>
        <begin position="295"/>
        <end position="631"/>
    </location>
</feature>
<dbReference type="PROSITE" id="PS52016">
    <property type="entry name" value="TONB_DEPENDENT_REC_3"/>
    <property type="match status" value="1"/>
</dbReference>
<evidence type="ECO:0000256" key="4">
    <source>
        <dbReference type="ARBA" id="ARBA00022692"/>
    </source>
</evidence>
<dbReference type="Proteomes" id="UP001267426">
    <property type="component" value="Unassembled WGS sequence"/>
</dbReference>
<keyword evidence="5 9" id="KW-0798">TonB box</keyword>
<keyword evidence="4 8" id="KW-0812">Transmembrane</keyword>
<keyword evidence="10" id="KW-0732">Signal</keyword>
<accession>A0ABU3BLH6</accession>
<dbReference type="Pfam" id="PF00593">
    <property type="entry name" value="TonB_dep_Rec_b-barrel"/>
    <property type="match status" value="1"/>
</dbReference>
<evidence type="ECO:0000256" key="1">
    <source>
        <dbReference type="ARBA" id="ARBA00004571"/>
    </source>
</evidence>
<evidence type="ECO:0000256" key="5">
    <source>
        <dbReference type="ARBA" id="ARBA00023077"/>
    </source>
</evidence>
<evidence type="ECO:0000256" key="10">
    <source>
        <dbReference type="SAM" id="SignalP"/>
    </source>
</evidence>
<organism evidence="13 14">
    <name type="scientific">Rubrivirga litoralis</name>
    <dbReference type="NCBI Taxonomy" id="3075598"/>
    <lineage>
        <taxon>Bacteria</taxon>
        <taxon>Pseudomonadati</taxon>
        <taxon>Rhodothermota</taxon>
        <taxon>Rhodothermia</taxon>
        <taxon>Rhodothermales</taxon>
        <taxon>Rubricoccaceae</taxon>
        <taxon>Rubrivirga</taxon>
    </lineage>
</organism>
<dbReference type="InterPro" id="IPR039426">
    <property type="entry name" value="TonB-dep_rcpt-like"/>
</dbReference>
<dbReference type="EMBL" id="JAVRHT010000001">
    <property type="protein sequence ID" value="MDT0630135.1"/>
    <property type="molecule type" value="Genomic_DNA"/>
</dbReference>
<dbReference type="SUPFAM" id="SSF56935">
    <property type="entry name" value="Porins"/>
    <property type="match status" value="1"/>
</dbReference>
<dbReference type="InterPro" id="IPR036942">
    <property type="entry name" value="Beta-barrel_TonB_sf"/>
</dbReference>
<reference evidence="13 14" key="1">
    <citation type="submission" date="2023-09" db="EMBL/GenBank/DDBJ databases">
        <authorList>
            <person name="Rey-Velasco X."/>
        </authorList>
    </citation>
    <scope>NUCLEOTIDE SEQUENCE [LARGE SCALE GENOMIC DNA]</scope>
    <source>
        <strain evidence="13 14">F394</strain>
    </source>
</reference>
<feature type="chain" id="PRO_5045528873" evidence="10">
    <location>
        <begin position="20"/>
        <end position="679"/>
    </location>
</feature>
<feature type="signal peptide" evidence="10">
    <location>
        <begin position="1"/>
        <end position="19"/>
    </location>
</feature>
<proteinExistence type="inferred from homology"/>
<evidence type="ECO:0000256" key="9">
    <source>
        <dbReference type="RuleBase" id="RU003357"/>
    </source>
</evidence>
<evidence type="ECO:0000259" key="12">
    <source>
        <dbReference type="Pfam" id="PF07715"/>
    </source>
</evidence>
<gene>
    <name evidence="13" type="ORF">RM540_00100</name>
</gene>
<protein>
    <submittedName>
        <fullName evidence="13">TonB-dependent receptor</fullName>
    </submittedName>
</protein>
<dbReference type="InterPro" id="IPR037066">
    <property type="entry name" value="Plug_dom_sf"/>
</dbReference>
<evidence type="ECO:0000313" key="14">
    <source>
        <dbReference type="Proteomes" id="UP001267426"/>
    </source>
</evidence>
<keyword evidence="13" id="KW-0675">Receptor</keyword>
<dbReference type="Gene3D" id="2.170.130.10">
    <property type="entry name" value="TonB-dependent receptor, plug domain"/>
    <property type="match status" value="1"/>
</dbReference>
<dbReference type="InterPro" id="IPR000531">
    <property type="entry name" value="Beta-barrel_TonB"/>
</dbReference>
<dbReference type="InterPro" id="IPR012910">
    <property type="entry name" value="Plug_dom"/>
</dbReference>
<dbReference type="PANTHER" id="PTHR30069:SF28">
    <property type="entry name" value="TONB-DEPENDENT RECEPTOR YNCD-RELATED"/>
    <property type="match status" value="1"/>
</dbReference>
<evidence type="ECO:0000256" key="6">
    <source>
        <dbReference type="ARBA" id="ARBA00023136"/>
    </source>
</evidence>
<dbReference type="Pfam" id="PF07715">
    <property type="entry name" value="Plug"/>
    <property type="match status" value="1"/>
</dbReference>
<keyword evidence="6 8" id="KW-0472">Membrane</keyword>
<evidence type="ECO:0000256" key="2">
    <source>
        <dbReference type="ARBA" id="ARBA00022448"/>
    </source>
</evidence>
<evidence type="ECO:0000256" key="3">
    <source>
        <dbReference type="ARBA" id="ARBA00022452"/>
    </source>
</evidence>
<evidence type="ECO:0000313" key="13">
    <source>
        <dbReference type="EMBL" id="MDT0630135.1"/>
    </source>
</evidence>
<keyword evidence="2 8" id="KW-0813">Transport</keyword>
<sequence length="679" mass="68721">MRLAILLALAAALAHPARAQEAPADTLGSVLVEAAPFALAPARAPLALTVRTRTPAEVATDPAVGLGAVLAGLPGVWVSDRESYAQGERLLVRGLGWRAAFGVRGTHVLLDGVPLTLADGQTQLNVVDPALIHRAEVVRGPASTFWGSGAGGVVALSTEAGPGAPRLRARALGGSYGLASASVAVRPALGAGRRLAAWGSYLGESGYRDHGAVRQARAGVSGGADLGAGREVSVVGLLAVVPRAESPGGITAEAFREDPRQTRPITVERDASKELVQGHAAVSYAQPLGSVRLRATATGGVRTLDNPIVPRYIQLDRTTAGLRVTAEGGAALAWGLGLEGELQRDDRLETSNADGDPGPDVLTDQVETVRSGAVFGRLSAPLGPLTATAALRADLLGYRADVEGGADGGAETRTLGAVSPSVGLAAPWRAGGVAGTAYANVAGALDAPTTTELGNRPGGLAGFNPDLRPERTWGAEAGARATVPVGGGAVGLDAAVFAAAVRDLLVPFEEDDVTFYRNEGRTRHVGVEVGVQPLGLPLGPGRLDGAASYAWTRARFTESAGGLAVDGNAVPGVPDHLATGTLTWTAPPVVLGASGEAASGYVADSQNEQAVDGYLVVHLRAALAGLRVGRGATVSPFVAVRNVGGVRYAGSVVVNAFGGRYVEPGAGRHVQAGVSVALD</sequence>
<keyword evidence="14" id="KW-1185">Reference proteome</keyword>
<name>A0ABU3BLH6_9BACT</name>
<feature type="domain" description="TonB-dependent receptor plug" evidence="12">
    <location>
        <begin position="52"/>
        <end position="153"/>
    </location>
</feature>
<evidence type="ECO:0000256" key="8">
    <source>
        <dbReference type="PROSITE-ProRule" id="PRU01360"/>
    </source>
</evidence>
<keyword evidence="3 8" id="KW-1134">Transmembrane beta strand</keyword>
<evidence type="ECO:0000259" key="11">
    <source>
        <dbReference type="Pfam" id="PF00593"/>
    </source>
</evidence>
<keyword evidence="7 8" id="KW-0998">Cell outer membrane</keyword>
<dbReference type="Gene3D" id="2.40.170.20">
    <property type="entry name" value="TonB-dependent receptor, beta-barrel domain"/>
    <property type="match status" value="1"/>
</dbReference>
<evidence type="ECO:0000256" key="7">
    <source>
        <dbReference type="ARBA" id="ARBA00023237"/>
    </source>
</evidence>
<comment type="similarity">
    <text evidence="8 9">Belongs to the TonB-dependent receptor family.</text>
</comment>